<evidence type="ECO:0000256" key="1">
    <source>
        <dbReference type="SAM" id="MobiDB-lite"/>
    </source>
</evidence>
<comment type="caution">
    <text evidence="2">The sequence shown here is derived from an EMBL/GenBank/DDBJ whole genome shotgun (WGS) entry which is preliminary data.</text>
</comment>
<protein>
    <submittedName>
        <fullName evidence="2">Uncharacterized protein</fullName>
    </submittedName>
</protein>
<name>A0ABS3M0Y0_9PROT</name>
<sequence>MSENGNTVVTDAKGRKIEVRELRGSLLSRFTRIAGAQFGDNSWSANTLARLRVVSIDGRPTPPFPNNITELDGLWDVVDSDAASAAVAVAEEQSAAVEADVKNSDAPQESQTASGS</sequence>
<evidence type="ECO:0000313" key="2">
    <source>
        <dbReference type="EMBL" id="MBO1361775.1"/>
    </source>
</evidence>
<keyword evidence="3" id="KW-1185">Reference proteome</keyword>
<dbReference type="RefSeq" id="WP_207883750.1">
    <property type="nucleotide sequence ID" value="NZ_JAFVMF010000030.1"/>
</dbReference>
<feature type="region of interest" description="Disordered" evidence="1">
    <location>
        <begin position="95"/>
        <end position="116"/>
    </location>
</feature>
<gene>
    <name evidence="2" type="ORF">J2D73_18495</name>
</gene>
<dbReference type="Proteomes" id="UP000664771">
    <property type="component" value="Unassembled WGS sequence"/>
</dbReference>
<dbReference type="EMBL" id="JAFVMF010000030">
    <property type="protein sequence ID" value="MBO1361775.1"/>
    <property type="molecule type" value="Genomic_DNA"/>
</dbReference>
<accession>A0ABS3M0Y0</accession>
<organism evidence="2 3">
    <name type="scientific">Acetobacter sacchari</name>
    <dbReference type="NCBI Taxonomy" id="2661687"/>
    <lineage>
        <taxon>Bacteria</taxon>
        <taxon>Pseudomonadati</taxon>
        <taxon>Pseudomonadota</taxon>
        <taxon>Alphaproteobacteria</taxon>
        <taxon>Acetobacterales</taxon>
        <taxon>Acetobacteraceae</taxon>
        <taxon>Acetobacter</taxon>
    </lineage>
</organism>
<feature type="compositionally biased region" description="Polar residues" evidence="1">
    <location>
        <begin position="105"/>
        <end position="116"/>
    </location>
</feature>
<evidence type="ECO:0000313" key="3">
    <source>
        <dbReference type="Proteomes" id="UP000664771"/>
    </source>
</evidence>
<reference evidence="2 3" key="1">
    <citation type="submission" date="2021-03" db="EMBL/GenBank/DDBJ databases">
        <title>The complete genome sequence of Acetobacter sacchari TBRC 11175.</title>
        <authorList>
            <person name="Charoenyingcharoen P."/>
            <person name="Yukphan P."/>
        </authorList>
    </citation>
    <scope>NUCLEOTIDE SEQUENCE [LARGE SCALE GENOMIC DNA]</scope>
    <source>
        <strain evidence="2 3">TBRC 11175</strain>
    </source>
</reference>
<proteinExistence type="predicted"/>